<feature type="compositionally biased region" description="Basic and acidic residues" evidence="2">
    <location>
        <begin position="41"/>
        <end position="62"/>
    </location>
</feature>
<dbReference type="InterPro" id="IPR036629">
    <property type="entry name" value="YjbJ_sf"/>
</dbReference>
<protein>
    <submittedName>
        <fullName evidence="4">CsbD family protein</fullName>
    </submittedName>
</protein>
<dbReference type="Pfam" id="PF05532">
    <property type="entry name" value="CsbD"/>
    <property type="match status" value="1"/>
</dbReference>
<evidence type="ECO:0000259" key="3">
    <source>
        <dbReference type="Pfam" id="PF05532"/>
    </source>
</evidence>
<dbReference type="Proteomes" id="UP000288291">
    <property type="component" value="Unassembled WGS sequence"/>
</dbReference>
<dbReference type="Gene3D" id="1.10.1470.10">
    <property type="entry name" value="YjbJ"/>
    <property type="match status" value="1"/>
</dbReference>
<comment type="caution">
    <text evidence="4">The sequence shown here is derived from an EMBL/GenBank/DDBJ whole genome shotgun (WGS) entry which is preliminary data.</text>
</comment>
<keyword evidence="5" id="KW-1185">Reference proteome</keyword>
<sequence length="62" mass="7050">MARENTGLKDKVVGKMKEVEGKLTGDKLREAQGKAQQTKGKVKDRIDDVRKNIEEHKEEKVT</sequence>
<evidence type="ECO:0000313" key="5">
    <source>
        <dbReference type="Proteomes" id="UP000288291"/>
    </source>
</evidence>
<proteinExistence type="inferred from homology"/>
<comment type="similarity">
    <text evidence="1">Belongs to the UPF0337 (CsbD) family.</text>
</comment>
<evidence type="ECO:0000256" key="1">
    <source>
        <dbReference type="ARBA" id="ARBA00009129"/>
    </source>
</evidence>
<feature type="compositionally biased region" description="Basic and acidic residues" evidence="2">
    <location>
        <begin position="22"/>
        <end position="32"/>
    </location>
</feature>
<dbReference type="SUPFAM" id="SSF69047">
    <property type="entry name" value="Hypothetical protein YjbJ"/>
    <property type="match status" value="1"/>
</dbReference>
<dbReference type="EMBL" id="RXIA01000004">
    <property type="protein sequence ID" value="RVU71504.1"/>
    <property type="molecule type" value="Genomic_DNA"/>
</dbReference>
<gene>
    <name evidence="4" type="ORF">EJK17_02040</name>
</gene>
<feature type="region of interest" description="Disordered" evidence="2">
    <location>
        <begin position="22"/>
        <end position="62"/>
    </location>
</feature>
<evidence type="ECO:0000256" key="2">
    <source>
        <dbReference type="SAM" id="MobiDB-lite"/>
    </source>
</evidence>
<name>A0A437SX59_9LACO</name>
<organism evidence="4 5">
    <name type="scientific">Lactobacillus xujianguonis</name>
    <dbReference type="NCBI Taxonomy" id="2495899"/>
    <lineage>
        <taxon>Bacteria</taxon>
        <taxon>Bacillati</taxon>
        <taxon>Bacillota</taxon>
        <taxon>Bacilli</taxon>
        <taxon>Lactobacillales</taxon>
        <taxon>Lactobacillaceae</taxon>
        <taxon>Lactobacillus</taxon>
    </lineage>
</organism>
<feature type="domain" description="CsbD-like" evidence="3">
    <location>
        <begin position="7"/>
        <end position="54"/>
    </location>
</feature>
<dbReference type="AlphaFoldDB" id="A0A437SX59"/>
<evidence type="ECO:0000313" key="4">
    <source>
        <dbReference type="EMBL" id="RVU71504.1"/>
    </source>
</evidence>
<accession>A0A437SX59</accession>
<reference evidence="4 5" key="1">
    <citation type="submission" date="2018-12" db="EMBL/GenBank/DDBJ databases">
        <authorList>
            <person name="Meng J."/>
        </authorList>
    </citation>
    <scope>NUCLEOTIDE SEQUENCE [LARGE SCALE GENOMIC DNA]</scope>
    <source>
        <strain evidence="4 5">HT111-2</strain>
    </source>
</reference>
<dbReference type="InterPro" id="IPR008462">
    <property type="entry name" value="CsbD"/>
</dbReference>
<dbReference type="RefSeq" id="WP_103660571.1">
    <property type="nucleotide sequence ID" value="NZ_ML136873.1"/>
</dbReference>